<dbReference type="Proteomes" id="UP000095287">
    <property type="component" value="Unplaced"/>
</dbReference>
<name>A0A1I8A3C3_9BILA</name>
<dbReference type="WBParaSite" id="L893_g32173.t1">
    <property type="protein sequence ID" value="L893_g32173.t1"/>
    <property type="gene ID" value="L893_g32173"/>
</dbReference>
<sequence>MLRAETRSRKLQSSPAVREAVVVRDKQFSPLSESIHRAVSSTFLVSLPMVIVSCSSSRGVGLVTRDRITKLSA</sequence>
<evidence type="ECO:0000313" key="2">
    <source>
        <dbReference type="WBParaSite" id="L893_g32173.t1"/>
    </source>
</evidence>
<keyword evidence="1" id="KW-1185">Reference proteome</keyword>
<evidence type="ECO:0000313" key="1">
    <source>
        <dbReference type="Proteomes" id="UP000095287"/>
    </source>
</evidence>
<reference evidence="2" key="1">
    <citation type="submission" date="2016-11" db="UniProtKB">
        <authorList>
            <consortium name="WormBaseParasite"/>
        </authorList>
    </citation>
    <scope>IDENTIFICATION</scope>
</reference>
<organism evidence="1 2">
    <name type="scientific">Steinernema glaseri</name>
    <dbReference type="NCBI Taxonomy" id="37863"/>
    <lineage>
        <taxon>Eukaryota</taxon>
        <taxon>Metazoa</taxon>
        <taxon>Ecdysozoa</taxon>
        <taxon>Nematoda</taxon>
        <taxon>Chromadorea</taxon>
        <taxon>Rhabditida</taxon>
        <taxon>Tylenchina</taxon>
        <taxon>Panagrolaimomorpha</taxon>
        <taxon>Strongyloidoidea</taxon>
        <taxon>Steinernematidae</taxon>
        <taxon>Steinernema</taxon>
    </lineage>
</organism>
<proteinExistence type="predicted"/>
<dbReference type="AlphaFoldDB" id="A0A1I8A3C3"/>
<protein>
    <submittedName>
        <fullName evidence="2">CBS domain-containing protein</fullName>
    </submittedName>
</protein>
<accession>A0A1I8A3C3</accession>